<reference evidence="1 2" key="1">
    <citation type="submission" date="2018-06" db="EMBL/GenBank/DDBJ databases">
        <title>The complete genome sequence of a nosiheptide producer Streptomyces actuosus ATCC 25421: deducing the ability of producing a new class III lantibiotics.</title>
        <authorList>
            <person name="Liu W."/>
            <person name="Sun F."/>
            <person name="Hu Y."/>
        </authorList>
    </citation>
    <scope>NUCLEOTIDE SEQUENCE [LARGE SCALE GENOMIC DNA]</scope>
    <source>
        <strain evidence="1 2">ATCC 25421</strain>
    </source>
</reference>
<evidence type="ECO:0000313" key="2">
    <source>
        <dbReference type="Proteomes" id="UP000247634"/>
    </source>
</evidence>
<dbReference type="OrthoDB" id="4323058at2"/>
<protein>
    <recommendedName>
        <fullName evidence="3">SMI1/KNR4 family protein</fullName>
    </recommendedName>
</protein>
<dbReference type="Pfam" id="PF14435">
    <property type="entry name" value="SUKH-4"/>
    <property type="match status" value="1"/>
</dbReference>
<dbReference type="Proteomes" id="UP000247634">
    <property type="component" value="Chromosome"/>
</dbReference>
<dbReference type="KEGG" id="sact:DMT42_15410"/>
<gene>
    <name evidence="1" type="ORF">DMT42_15410</name>
</gene>
<sequence length="181" mass="19385">MGTCTMTPVETELHQLTAVAQGVWTPAADWSLTRSGLSLDLPPRLLDDAFGPGRIVRFEELDLPPALTHEPTRRFLRDVGLPEHAGGFTLDLDAPLRTPGEYAADEDDRLTPPRGATGLIRLGCLAHDGHAVVDVTTGTLLRWTGGDGALVPLETDIAAFAFTLWQSTRPAVADVTAIDPV</sequence>
<dbReference type="AlphaFoldDB" id="A0A2U9P3F1"/>
<evidence type="ECO:0008006" key="3">
    <source>
        <dbReference type="Google" id="ProtNLM"/>
    </source>
</evidence>
<proteinExistence type="predicted"/>
<keyword evidence="2" id="KW-1185">Reference proteome</keyword>
<accession>A0A2U9P3F1</accession>
<organism evidence="1 2">
    <name type="scientific">Streptomyces actuosus</name>
    <dbReference type="NCBI Taxonomy" id="1885"/>
    <lineage>
        <taxon>Bacteria</taxon>
        <taxon>Bacillati</taxon>
        <taxon>Actinomycetota</taxon>
        <taxon>Actinomycetes</taxon>
        <taxon>Kitasatosporales</taxon>
        <taxon>Streptomycetaceae</taxon>
        <taxon>Streptomyces</taxon>
    </lineage>
</organism>
<dbReference type="EMBL" id="CP029788">
    <property type="protein sequence ID" value="AWT43568.1"/>
    <property type="molecule type" value="Genomic_DNA"/>
</dbReference>
<evidence type="ECO:0000313" key="1">
    <source>
        <dbReference type="EMBL" id="AWT43568.1"/>
    </source>
</evidence>
<name>A0A2U9P3F1_STRAS</name>
<dbReference type="InterPro" id="IPR025851">
    <property type="entry name" value="SUKH-4"/>
</dbReference>